<gene>
    <name evidence="2" type="ORF">GRH90_03745</name>
</gene>
<organism evidence="2 3">
    <name type="scientific">Acerihabitans arboris</name>
    <dbReference type="NCBI Taxonomy" id="2691583"/>
    <lineage>
        <taxon>Bacteria</taxon>
        <taxon>Pseudomonadati</taxon>
        <taxon>Pseudomonadota</taxon>
        <taxon>Gammaproteobacteria</taxon>
        <taxon>Enterobacterales</taxon>
        <taxon>Pectobacteriaceae</taxon>
        <taxon>Acerihabitans</taxon>
    </lineage>
</organism>
<protein>
    <recommendedName>
        <fullName evidence="1">Tox-PL domain-containing protein</fullName>
    </recommendedName>
</protein>
<reference evidence="2 3" key="1">
    <citation type="submission" date="2019-12" db="EMBL/GenBank/DDBJ databases">
        <authorList>
            <person name="Lee S.D."/>
        </authorList>
    </citation>
    <scope>NUCLEOTIDE SEQUENCE [LARGE SCALE GENOMIC DNA]</scope>
    <source>
        <strain evidence="2 3">SAP-6</strain>
    </source>
</reference>
<dbReference type="Pfam" id="PF15644">
    <property type="entry name" value="Gln_amidase"/>
    <property type="match status" value="1"/>
</dbReference>
<keyword evidence="3" id="KW-1185">Reference proteome</keyword>
<dbReference type="Proteomes" id="UP000461443">
    <property type="component" value="Unassembled WGS sequence"/>
</dbReference>
<reference evidence="2 3" key="2">
    <citation type="submission" date="2020-02" db="EMBL/GenBank/DDBJ databases">
        <title>The new genus of Enterobacteriales.</title>
        <authorList>
            <person name="Kim I.S."/>
        </authorList>
    </citation>
    <scope>NUCLEOTIDE SEQUENCE [LARGE SCALE GENOMIC DNA]</scope>
    <source>
        <strain evidence="2 3">SAP-6</strain>
    </source>
</reference>
<evidence type="ECO:0000259" key="1">
    <source>
        <dbReference type="Pfam" id="PF15644"/>
    </source>
</evidence>
<proteinExistence type="predicted"/>
<feature type="domain" description="Tox-PL" evidence="1">
    <location>
        <begin position="164"/>
        <end position="263"/>
    </location>
</feature>
<evidence type="ECO:0000313" key="3">
    <source>
        <dbReference type="Proteomes" id="UP000461443"/>
    </source>
</evidence>
<dbReference type="EMBL" id="WUBS01000002">
    <property type="protein sequence ID" value="NDL61875.1"/>
    <property type="molecule type" value="Genomic_DNA"/>
</dbReference>
<comment type="caution">
    <text evidence="2">The sequence shown here is derived from an EMBL/GenBank/DDBJ whole genome shotgun (WGS) entry which is preliminary data.</text>
</comment>
<sequence length="309" mass="33281">MIINPLENAVQPIAIPTAKNLQQKIWDKFFVLFTGIRADDRLPQGRLVAGNRHAAGAMAAANHAGSRPVPDDDEDWTSVADSLRAAVDSLPVKTAYRNPAQPKCARPPRYPALPGENTVYAIRLKTYIRETVLNEVNPDGRPPLWLRPLAAVASWLGIHGVGQTNCLSCATAVADTLRQGVLHRADPHLRGGSPDEFATFGNVSRTLFDSTGELAGRLGQGGDINAVLTLVRPRWRRLFSPVAGHACNIIKTGDIIHLVDAQKKSYVTVDQTHGQAAIHKALLRFLGPLSADRGAISLGNIGFYPPPAG</sequence>
<accession>A0A845SKN7</accession>
<dbReference type="RefSeq" id="WP_162364549.1">
    <property type="nucleotide sequence ID" value="NZ_WUBS01000002.1"/>
</dbReference>
<dbReference type="AlphaFoldDB" id="A0A845SKN7"/>
<name>A0A845SKN7_9GAMM</name>
<dbReference type="InterPro" id="IPR028908">
    <property type="entry name" value="Tox-PL_dom"/>
</dbReference>
<evidence type="ECO:0000313" key="2">
    <source>
        <dbReference type="EMBL" id="NDL61875.1"/>
    </source>
</evidence>